<keyword evidence="4" id="KW-1185">Reference proteome</keyword>
<evidence type="ECO:0000313" key="3">
    <source>
        <dbReference type="EMBL" id="KAK7856205.1"/>
    </source>
</evidence>
<dbReference type="GO" id="GO:0016301">
    <property type="term" value="F:kinase activity"/>
    <property type="evidence" value="ECO:0007669"/>
    <property type="project" value="UniProtKB-KW"/>
</dbReference>
<dbReference type="PANTHER" id="PTHR48054">
    <property type="entry name" value="RECEPTOR KINASE-LIKE PROTEIN XA21"/>
    <property type="match status" value="1"/>
</dbReference>
<keyword evidence="2" id="KW-0677">Repeat</keyword>
<reference evidence="3 4" key="1">
    <citation type="journal article" date="2018" name="Sci. Data">
        <title>The draft genome sequence of cork oak.</title>
        <authorList>
            <person name="Ramos A.M."/>
            <person name="Usie A."/>
            <person name="Barbosa P."/>
            <person name="Barros P.M."/>
            <person name="Capote T."/>
            <person name="Chaves I."/>
            <person name="Simoes F."/>
            <person name="Abreu I."/>
            <person name="Carrasquinho I."/>
            <person name="Faro C."/>
            <person name="Guimaraes J.B."/>
            <person name="Mendonca D."/>
            <person name="Nobrega F."/>
            <person name="Rodrigues L."/>
            <person name="Saibo N.J.M."/>
            <person name="Varela M.C."/>
            <person name="Egas C."/>
            <person name="Matos J."/>
            <person name="Miguel C.M."/>
            <person name="Oliveira M.M."/>
            <person name="Ricardo C.P."/>
            <person name="Goncalves S."/>
        </authorList>
    </citation>
    <scope>NUCLEOTIDE SEQUENCE [LARGE SCALE GENOMIC DNA]</scope>
    <source>
        <strain evidence="4">cv. HL8</strain>
    </source>
</reference>
<gene>
    <name evidence="3" type="ORF">CFP56_024511</name>
</gene>
<dbReference type="Proteomes" id="UP000237347">
    <property type="component" value="Unassembled WGS sequence"/>
</dbReference>
<comment type="caution">
    <text evidence="3">The sequence shown here is derived from an EMBL/GenBank/DDBJ whole genome shotgun (WGS) entry which is preliminary data.</text>
</comment>
<dbReference type="AlphaFoldDB" id="A0AAW0LXK1"/>
<dbReference type="PANTHER" id="PTHR48054:SF47">
    <property type="entry name" value="OS06G0179800 PROTEIN"/>
    <property type="match status" value="1"/>
</dbReference>
<proteinExistence type="predicted"/>
<evidence type="ECO:0000256" key="2">
    <source>
        <dbReference type="ARBA" id="ARBA00022737"/>
    </source>
</evidence>
<protein>
    <submittedName>
        <fullName evidence="3">Leucine-rich repeat receptor-like protein kinase</fullName>
    </submittedName>
</protein>
<sequence>MELFPSRVTFPNSPISTWLTIFRVSLDLDENNLSGPISASIGNMSNLAELLTYENKLSGSIPTIIGQMANLSRLVLTENKLSGSIPTTIGDLTKLTYLSLMMNKLNAHRH</sequence>
<accession>A0AAW0LXK1</accession>
<name>A0AAW0LXK1_QUESU</name>
<dbReference type="Pfam" id="PF00560">
    <property type="entry name" value="LRR_1"/>
    <property type="match status" value="2"/>
</dbReference>
<evidence type="ECO:0000313" key="4">
    <source>
        <dbReference type="Proteomes" id="UP000237347"/>
    </source>
</evidence>
<evidence type="ECO:0000256" key="1">
    <source>
        <dbReference type="ARBA" id="ARBA00022614"/>
    </source>
</evidence>
<dbReference type="FunFam" id="3.80.10.10:FF:000383">
    <property type="entry name" value="Leucine-rich repeat receptor protein kinase EMS1"/>
    <property type="match status" value="1"/>
</dbReference>
<dbReference type="InterPro" id="IPR001611">
    <property type="entry name" value="Leu-rich_rpt"/>
</dbReference>
<keyword evidence="1" id="KW-0433">Leucine-rich repeat</keyword>
<dbReference type="InterPro" id="IPR052592">
    <property type="entry name" value="LRR-RLK"/>
</dbReference>
<organism evidence="3 4">
    <name type="scientific">Quercus suber</name>
    <name type="common">Cork oak</name>
    <dbReference type="NCBI Taxonomy" id="58331"/>
    <lineage>
        <taxon>Eukaryota</taxon>
        <taxon>Viridiplantae</taxon>
        <taxon>Streptophyta</taxon>
        <taxon>Embryophyta</taxon>
        <taxon>Tracheophyta</taxon>
        <taxon>Spermatophyta</taxon>
        <taxon>Magnoliopsida</taxon>
        <taxon>eudicotyledons</taxon>
        <taxon>Gunneridae</taxon>
        <taxon>Pentapetalae</taxon>
        <taxon>rosids</taxon>
        <taxon>fabids</taxon>
        <taxon>Fagales</taxon>
        <taxon>Fagaceae</taxon>
        <taxon>Quercus</taxon>
    </lineage>
</organism>
<dbReference type="Gene3D" id="3.80.10.10">
    <property type="entry name" value="Ribonuclease Inhibitor"/>
    <property type="match status" value="1"/>
</dbReference>
<dbReference type="InterPro" id="IPR032675">
    <property type="entry name" value="LRR_dom_sf"/>
</dbReference>
<dbReference type="EMBL" id="PKMF04000038">
    <property type="protein sequence ID" value="KAK7856205.1"/>
    <property type="molecule type" value="Genomic_DNA"/>
</dbReference>
<dbReference type="SUPFAM" id="SSF52058">
    <property type="entry name" value="L domain-like"/>
    <property type="match status" value="1"/>
</dbReference>